<feature type="transmembrane region" description="Helical" evidence="1">
    <location>
        <begin position="341"/>
        <end position="364"/>
    </location>
</feature>
<dbReference type="InterPro" id="IPR039672">
    <property type="entry name" value="MFS_2"/>
</dbReference>
<dbReference type="GO" id="GO:0008643">
    <property type="term" value="P:carbohydrate transport"/>
    <property type="evidence" value="ECO:0007669"/>
    <property type="project" value="InterPro"/>
</dbReference>
<feature type="transmembrane region" description="Helical" evidence="1">
    <location>
        <begin position="419"/>
        <end position="442"/>
    </location>
</feature>
<evidence type="ECO:0000313" key="2">
    <source>
        <dbReference type="EMBL" id="PSJ06509.1"/>
    </source>
</evidence>
<name>A0A2P7MZ67_9CYAN</name>
<protein>
    <submittedName>
        <fullName evidence="2">MFS transporter</fullName>
    </submittedName>
</protein>
<evidence type="ECO:0000256" key="1">
    <source>
        <dbReference type="SAM" id="Phobius"/>
    </source>
</evidence>
<dbReference type="EMBL" id="PXXO01000003">
    <property type="protein sequence ID" value="PSJ06509.1"/>
    <property type="molecule type" value="Genomic_DNA"/>
</dbReference>
<feature type="transmembrane region" description="Helical" evidence="1">
    <location>
        <begin position="189"/>
        <end position="207"/>
    </location>
</feature>
<feature type="transmembrane region" description="Helical" evidence="1">
    <location>
        <begin position="87"/>
        <end position="107"/>
    </location>
</feature>
<feature type="transmembrane region" description="Helical" evidence="1">
    <location>
        <begin position="156"/>
        <end position="177"/>
    </location>
</feature>
<feature type="transmembrane region" description="Helical" evidence="1">
    <location>
        <begin position="376"/>
        <end position="399"/>
    </location>
</feature>
<dbReference type="PANTHER" id="PTHR11328">
    <property type="entry name" value="MAJOR FACILITATOR SUPERFAMILY DOMAIN-CONTAINING PROTEIN"/>
    <property type="match status" value="1"/>
</dbReference>
<reference evidence="2 3" key="1">
    <citation type="journal article" date="2018" name="Environ. Microbiol.">
        <title>Ecological and genomic features of two widespread freshwater picocyanobacteria.</title>
        <authorList>
            <person name="Cabello-Yeves P.J."/>
            <person name="Picazo A."/>
            <person name="Camacho A."/>
            <person name="Callieri C."/>
            <person name="Rosselli R."/>
            <person name="Roda-Garcia J.J."/>
            <person name="Coutinho F.H."/>
            <person name="Rodriguez-Valera F."/>
        </authorList>
    </citation>
    <scope>NUCLEOTIDE SEQUENCE [LARGE SCALE GENOMIC DNA]</scope>
    <source>
        <strain evidence="2 3">Tous</strain>
    </source>
</reference>
<feature type="transmembrane region" description="Helical" evidence="1">
    <location>
        <begin position="271"/>
        <end position="290"/>
    </location>
</feature>
<feature type="transmembrane region" description="Helical" evidence="1">
    <location>
        <begin position="113"/>
        <end position="135"/>
    </location>
</feature>
<dbReference type="PANTHER" id="PTHR11328:SF24">
    <property type="entry name" value="MAJOR FACILITATOR SUPERFAMILY (MFS) PROFILE DOMAIN-CONTAINING PROTEIN"/>
    <property type="match status" value="1"/>
</dbReference>
<dbReference type="GO" id="GO:0005886">
    <property type="term" value="C:plasma membrane"/>
    <property type="evidence" value="ECO:0007669"/>
    <property type="project" value="TreeGrafter"/>
</dbReference>
<dbReference type="RefSeq" id="WP_106502016.1">
    <property type="nucleotide sequence ID" value="NZ_PXXO01000003.1"/>
</dbReference>
<feature type="transmembrane region" description="Helical" evidence="1">
    <location>
        <begin position="239"/>
        <end position="265"/>
    </location>
</feature>
<keyword evidence="1" id="KW-0812">Transmembrane</keyword>
<dbReference type="InterPro" id="IPR036259">
    <property type="entry name" value="MFS_trans_sf"/>
</dbReference>
<dbReference type="Gene3D" id="1.20.1250.20">
    <property type="entry name" value="MFS general substrate transporter like domains"/>
    <property type="match status" value="2"/>
</dbReference>
<proteinExistence type="predicted"/>
<dbReference type="Proteomes" id="UP000243002">
    <property type="component" value="Unassembled WGS sequence"/>
</dbReference>
<sequence length="454" mass="48774">MITAEEPSLGKAARRRLLWSYGLGDIGTGMAATQLGFYLFVFYTGVAGLPAWMAGLVLMVLKVWDGINDPLVGWLSDHTKHPWGPRLPWMATSAIPLGLALVAMWWVPPGGDWQKFAILVAIQLVAMALYTCVNLPYSALASELTSSTQLRTQLNASRFTGSILAGLAGLVLGALLVGQGAEGYLRMGWVSGLTLTVFTLLCCWGLAPFARNCQRPTGHPEPIRRQLQRISANPRFLKVLGLYLLLWCALQLMQPVSLIFLAVVMQLPESWSTWILIPFQLSALAGLQLWSRVAGRHGRVCALRWGTGLWIAGCLGASLLVPLDGSTAPLGSFSNGISLGLLVLTIMVTGLGASTAYLIPWALLPDAIDADPDKPAGLYTAWMVVTQKLGIGVAVFALGNGLSLSGYQASLELAQPTTALTTIRLCMGLIPAVLIAAGLLVMRRWPEKGLHRQP</sequence>
<dbReference type="GO" id="GO:0015293">
    <property type="term" value="F:symporter activity"/>
    <property type="evidence" value="ECO:0007669"/>
    <property type="project" value="InterPro"/>
</dbReference>
<feature type="transmembrane region" description="Helical" evidence="1">
    <location>
        <begin position="49"/>
        <end position="67"/>
    </location>
</feature>
<evidence type="ECO:0000313" key="3">
    <source>
        <dbReference type="Proteomes" id="UP000243002"/>
    </source>
</evidence>
<dbReference type="SUPFAM" id="SSF103473">
    <property type="entry name" value="MFS general substrate transporter"/>
    <property type="match status" value="1"/>
</dbReference>
<dbReference type="OrthoDB" id="9764596at2"/>
<dbReference type="AlphaFoldDB" id="A0A2P7MZ67"/>
<organism evidence="2 3">
    <name type="scientific">Cyanobium usitatum str. Tous</name>
    <dbReference type="NCBI Taxonomy" id="2116684"/>
    <lineage>
        <taxon>Bacteria</taxon>
        <taxon>Bacillati</taxon>
        <taxon>Cyanobacteriota</taxon>
        <taxon>Cyanophyceae</taxon>
        <taxon>Synechococcales</taxon>
        <taxon>Prochlorococcaceae</taxon>
        <taxon>Cyanobium</taxon>
    </lineage>
</organism>
<keyword evidence="3" id="KW-1185">Reference proteome</keyword>
<gene>
    <name evidence="2" type="ORF">C7K55_03385</name>
</gene>
<dbReference type="CDD" id="cd17332">
    <property type="entry name" value="MFS_MelB_like"/>
    <property type="match status" value="1"/>
</dbReference>
<keyword evidence="1" id="KW-1133">Transmembrane helix</keyword>
<comment type="caution">
    <text evidence="2">The sequence shown here is derived from an EMBL/GenBank/DDBJ whole genome shotgun (WGS) entry which is preliminary data.</text>
</comment>
<keyword evidence="1" id="KW-0472">Membrane</keyword>
<dbReference type="Pfam" id="PF13347">
    <property type="entry name" value="MFS_2"/>
    <property type="match status" value="1"/>
</dbReference>
<feature type="transmembrane region" description="Helical" evidence="1">
    <location>
        <begin position="302"/>
        <end position="321"/>
    </location>
</feature>
<accession>A0A2P7MZ67</accession>